<evidence type="ECO:0000313" key="1">
    <source>
        <dbReference type="EMBL" id="PNP40591.1"/>
    </source>
</evidence>
<dbReference type="Proteomes" id="UP000236546">
    <property type="component" value="Unassembled WGS sequence"/>
</dbReference>
<organism evidence="1 2">
    <name type="scientific">Trichoderma gamsii</name>
    <dbReference type="NCBI Taxonomy" id="398673"/>
    <lineage>
        <taxon>Eukaryota</taxon>
        <taxon>Fungi</taxon>
        <taxon>Dikarya</taxon>
        <taxon>Ascomycota</taxon>
        <taxon>Pezizomycotina</taxon>
        <taxon>Sordariomycetes</taxon>
        <taxon>Hypocreomycetidae</taxon>
        <taxon>Hypocreales</taxon>
        <taxon>Hypocreaceae</taxon>
        <taxon>Trichoderma</taxon>
    </lineage>
</organism>
<protein>
    <submittedName>
        <fullName evidence="1">Uncharacterized protein</fullName>
    </submittedName>
</protein>
<evidence type="ECO:0000313" key="2">
    <source>
        <dbReference type="Proteomes" id="UP000236546"/>
    </source>
</evidence>
<name>A0A2K0T4X7_9HYPO</name>
<dbReference type="SUPFAM" id="SSF56059">
    <property type="entry name" value="Glutathione synthetase ATP-binding domain-like"/>
    <property type="match status" value="1"/>
</dbReference>
<reference evidence="1 2" key="1">
    <citation type="submission" date="2017-02" db="EMBL/GenBank/DDBJ databases">
        <title>Genomes of Trichoderma spp. with biocontrol activity.</title>
        <authorList>
            <person name="Gardiner D."/>
            <person name="Kazan K."/>
            <person name="Vos C."/>
            <person name="Harvey P."/>
        </authorList>
    </citation>
    <scope>NUCLEOTIDE SEQUENCE [LARGE SCALE GENOMIC DNA]</scope>
    <source>
        <strain evidence="1 2">A5MH</strain>
    </source>
</reference>
<comment type="caution">
    <text evidence="1">The sequence shown here is derived from an EMBL/GenBank/DDBJ whole genome shotgun (WGS) entry which is preliminary data.</text>
</comment>
<proteinExistence type="predicted"/>
<dbReference type="EMBL" id="MTYH01000068">
    <property type="protein sequence ID" value="PNP40591.1"/>
    <property type="molecule type" value="Genomic_DNA"/>
</dbReference>
<sequence>MFNEPFMQIHLGRGPKGFEEVSTVHAYENFYVWESEVMKAQLMRLCPPRLWPHASYNNSCPRPILVNLRHEVMLRDLNTALTLSLTDIVDRWWSDKAATFPQRMPLEPIEEGLLKYVERQSANGALPPYTERKGSWRPDFLVEDIHCADGTIQENFRITEINARFSFNAYMHAVFGHTALEDTGMARYGLVPATTPKKIIDGLFTLFRRDRPLHLLKGQEPGGDFYMFVEAVRRRTGSSPRIIAPSDLRLVVNEERKTGYMLCAISKAPACHATSAVASPVFITEDGECVEEIFQVGLELHQHELVCLPLNMLQELCTVCFNDLRTIFLVHDKRMLGIIKQELQDQVARGVLSQQQAVILDRGIADTYLPGSPEIQEILDHSEKHPEFRQHFLLKAIRGGKGDGIVFGDEMTNEEWVEALQRQVSPGLDLEKSSVVQRRIISRRYNMVLKASGEKVHFPLIGTYFTINGAYLGLGGWRSSNDRICTVVNGGAWICSVIRREDHFGESVLSQGEGIGEKQLSKVLSTTK</sequence>
<dbReference type="AlphaFoldDB" id="A0A2K0T4X7"/>
<gene>
    <name evidence="1" type="ORF">TGAMA5MH_07588</name>
</gene>
<accession>A0A2K0T4X7</accession>
<dbReference type="OrthoDB" id="2117718at2759"/>